<feature type="transmembrane region" description="Helical" evidence="1">
    <location>
        <begin position="192"/>
        <end position="213"/>
    </location>
</feature>
<feature type="transmembrane region" description="Helical" evidence="1">
    <location>
        <begin position="18"/>
        <end position="37"/>
    </location>
</feature>
<keyword evidence="1" id="KW-0472">Membrane</keyword>
<name>A0A2K8NYB5_9MOLU</name>
<evidence type="ECO:0000313" key="2">
    <source>
        <dbReference type="EMBL" id="ATZ18777.1"/>
    </source>
</evidence>
<keyword evidence="1" id="KW-1133">Transmembrane helix</keyword>
<dbReference type="KEGG" id="esx:ESOMN_v1c03950"/>
<keyword evidence="1" id="KW-0812">Transmembrane</keyword>
<dbReference type="NCBIfam" id="NF038065">
    <property type="entry name" value="Pr6Pr"/>
    <property type="match status" value="1"/>
</dbReference>
<dbReference type="EMBL" id="CP024965">
    <property type="protein sequence ID" value="ATZ18777.1"/>
    <property type="molecule type" value="Genomic_DNA"/>
</dbReference>
<keyword evidence="3" id="KW-1185">Reference proteome</keyword>
<proteinExistence type="predicted"/>
<evidence type="ECO:0000256" key="1">
    <source>
        <dbReference type="SAM" id="Phobius"/>
    </source>
</evidence>
<reference evidence="2 3" key="1">
    <citation type="submission" date="2017-11" db="EMBL/GenBank/DDBJ databases">
        <title>Genome sequence of Entomoplasma somnilux PYAN-1 (ATCC 49194).</title>
        <authorList>
            <person name="Lo W.-S."/>
            <person name="Gasparich G.E."/>
            <person name="Kuo C.-H."/>
        </authorList>
    </citation>
    <scope>NUCLEOTIDE SEQUENCE [LARGE SCALE GENOMIC DNA]</scope>
    <source>
        <strain evidence="2 3">PYAN-1</strain>
    </source>
</reference>
<feature type="transmembrane region" description="Helical" evidence="1">
    <location>
        <begin position="113"/>
        <end position="137"/>
    </location>
</feature>
<feature type="transmembrane region" description="Helical" evidence="1">
    <location>
        <begin position="225"/>
        <end position="242"/>
    </location>
</feature>
<dbReference type="RefSeq" id="WP_024863300.1">
    <property type="nucleotide sequence ID" value="NZ_CP024965.1"/>
</dbReference>
<protein>
    <submittedName>
        <fullName evidence="2">Uncharacterized protein</fullName>
    </submittedName>
</protein>
<feature type="transmembrane region" description="Helical" evidence="1">
    <location>
        <begin position="149"/>
        <end position="172"/>
    </location>
</feature>
<dbReference type="InterPro" id="IPR049713">
    <property type="entry name" value="Pr6Pr-like"/>
</dbReference>
<organism evidence="2 3">
    <name type="scientific">Williamsoniiplasma somnilux</name>
    <dbReference type="NCBI Taxonomy" id="215578"/>
    <lineage>
        <taxon>Bacteria</taxon>
        <taxon>Bacillati</taxon>
        <taxon>Mycoplasmatota</taxon>
        <taxon>Mollicutes</taxon>
        <taxon>Entomoplasmatales</taxon>
        <taxon>Williamsoniiplasma</taxon>
    </lineage>
</organism>
<feature type="transmembrane region" description="Helical" evidence="1">
    <location>
        <begin position="276"/>
        <end position="300"/>
    </location>
</feature>
<evidence type="ECO:0000313" key="3">
    <source>
        <dbReference type="Proteomes" id="UP000232230"/>
    </source>
</evidence>
<accession>A0A2K8NYB5</accession>
<gene>
    <name evidence="2" type="ORF">ESOMN_v1c03950</name>
</gene>
<sequence>MHLKKQIITKDMIHDWKFWFKLIIGLSIMGLIIGTKISDMVSLMTASKQVEAILASSELKGISIDDIFNKVKEIATLKGFDEARSYMNWISIVPNKIDGDNIGWLSSTSFGDFFINSFTYFTTLSNIAVGIWFLVAALKPQNEGIKGYISLNSTIIVTTYITITLIIYNGILLPTSLMNGDYMSAFNWTTTVLEHMLFPLALILYVALVMKPINTQKAKQYIKKGWVKAIILLLTYGILILIRGEIRYQGNKPVDTQYPYFFLRVHEAKVVGLPGVAWFFIAVIAIAAILIGFSTLYMHILNTRENKIKRVH</sequence>
<dbReference type="AlphaFoldDB" id="A0A2K8NYB5"/>
<dbReference type="Proteomes" id="UP000232230">
    <property type="component" value="Chromosome"/>
</dbReference>